<organism evidence="2 3">
    <name type="scientific">Pelobacter propionicus (strain DSM 2379 / NBRC 103807 / OttBd1)</name>
    <dbReference type="NCBI Taxonomy" id="338966"/>
    <lineage>
        <taxon>Bacteria</taxon>
        <taxon>Pseudomonadati</taxon>
        <taxon>Thermodesulfobacteriota</taxon>
        <taxon>Desulfuromonadia</taxon>
        <taxon>Desulfuromonadales</taxon>
        <taxon>Desulfuromonadaceae</taxon>
        <taxon>Pelobacter</taxon>
    </lineage>
</organism>
<dbReference type="Gene3D" id="1.20.120.10">
    <property type="entry name" value="Cytochrome c/b562"/>
    <property type="match status" value="1"/>
</dbReference>
<gene>
    <name evidence="2" type="ordered locus">Ppro_3655</name>
</gene>
<reference evidence="2 3" key="1">
    <citation type="submission" date="2006-10" db="EMBL/GenBank/DDBJ databases">
        <title>Complete sequence of plasmid pPRO1 of Pelobacter propionicus DSM 2379.</title>
        <authorList>
            <consortium name="US DOE Joint Genome Institute"/>
            <person name="Copeland A."/>
            <person name="Lucas S."/>
            <person name="Lapidus A."/>
            <person name="Barry K."/>
            <person name="Detter J.C."/>
            <person name="Glavina del Rio T."/>
            <person name="Hammon N."/>
            <person name="Israni S."/>
            <person name="Dalin E."/>
            <person name="Tice H."/>
            <person name="Pitluck S."/>
            <person name="Saunders E."/>
            <person name="Brettin T."/>
            <person name="Bruce D."/>
            <person name="Han C."/>
            <person name="Tapia R."/>
            <person name="Schmutz J."/>
            <person name="Larimer F."/>
            <person name="Land M."/>
            <person name="Hauser L."/>
            <person name="Kyrpides N."/>
            <person name="Kim E."/>
            <person name="Lovley D."/>
            <person name="Richardson P."/>
        </authorList>
    </citation>
    <scope>NUCLEOTIDE SEQUENCE [LARGE SCALE GENOMIC DNA]</scope>
    <source>
        <strain evidence="3">DSM 2379 / NBRC 103807 / OttBd1</strain>
        <plasmid evidence="3">Plasmid pPRO1</plasmid>
    </source>
</reference>
<dbReference type="eggNOG" id="ENOG50348U9">
    <property type="taxonomic scope" value="Bacteria"/>
</dbReference>
<dbReference type="GO" id="GO:0020037">
    <property type="term" value="F:heme binding"/>
    <property type="evidence" value="ECO:0007669"/>
    <property type="project" value="InterPro"/>
</dbReference>
<dbReference type="Pfam" id="PF01322">
    <property type="entry name" value="Cytochrom_C_2"/>
    <property type="match status" value="1"/>
</dbReference>
<dbReference type="GO" id="GO:0022900">
    <property type="term" value="P:electron transport chain"/>
    <property type="evidence" value="ECO:0007669"/>
    <property type="project" value="InterPro"/>
</dbReference>
<evidence type="ECO:0008006" key="4">
    <source>
        <dbReference type="Google" id="ProtNLM"/>
    </source>
</evidence>
<dbReference type="KEGG" id="ppd:Ppro_3655"/>
<sequence length="145" mass="16023">MRKGCIVTVMCLVFGAIAMNGLAFAHGMEKHDKATMDDVQMKKLHSMMPMFSEVSAKLETALEKKNIVAVEAEAGKLLKSVPDLKKSKPHKNIKQRKKYVELATNLEMAVNHTVSLAQKSDFAGAKVAFKKVEEACAACHTKFRD</sequence>
<name>A0R7N7_PELPD</name>
<dbReference type="GO" id="GO:0005506">
    <property type="term" value="F:iron ion binding"/>
    <property type="evidence" value="ECO:0007669"/>
    <property type="project" value="InterPro"/>
</dbReference>
<accession>A0R7N7</accession>
<protein>
    <recommendedName>
        <fullName evidence="4">Cytochrome c, class II</fullName>
    </recommendedName>
</protein>
<dbReference type="RefSeq" id="WP_011733766.1">
    <property type="nucleotide sequence ID" value="NC_008607.1"/>
</dbReference>
<evidence type="ECO:0000313" key="3">
    <source>
        <dbReference type="Proteomes" id="UP000006732"/>
    </source>
</evidence>
<dbReference type="OrthoDB" id="5397716at2"/>
<dbReference type="InterPro" id="IPR002321">
    <property type="entry name" value="Cyt_c_II"/>
</dbReference>
<geneLocation type="plasmid" evidence="2 3">
    <name>pPRO1</name>
</geneLocation>
<dbReference type="InterPro" id="IPR010980">
    <property type="entry name" value="Cyt_c/b562"/>
</dbReference>
<feature type="signal peptide" evidence="1">
    <location>
        <begin position="1"/>
        <end position="25"/>
    </location>
</feature>
<dbReference type="AlphaFoldDB" id="A0R7N7"/>
<dbReference type="SUPFAM" id="SSF47175">
    <property type="entry name" value="Cytochromes"/>
    <property type="match status" value="1"/>
</dbReference>
<dbReference type="PROSITE" id="PS51009">
    <property type="entry name" value="CYTCII"/>
    <property type="match status" value="1"/>
</dbReference>
<dbReference type="HOGENOM" id="CLU_1785051_0_0_7"/>
<evidence type="ECO:0000256" key="1">
    <source>
        <dbReference type="SAM" id="SignalP"/>
    </source>
</evidence>
<keyword evidence="1" id="KW-0732">Signal</keyword>
<dbReference type="EMBL" id="CP000483">
    <property type="protein sequence ID" value="ABL01247.1"/>
    <property type="molecule type" value="Genomic_DNA"/>
</dbReference>
<keyword evidence="3" id="KW-1185">Reference proteome</keyword>
<proteinExistence type="predicted"/>
<dbReference type="GO" id="GO:0009055">
    <property type="term" value="F:electron transfer activity"/>
    <property type="evidence" value="ECO:0007669"/>
    <property type="project" value="InterPro"/>
</dbReference>
<dbReference type="Proteomes" id="UP000006732">
    <property type="component" value="Plasmid pPRO1"/>
</dbReference>
<feature type="chain" id="PRO_5002629516" description="Cytochrome c, class II" evidence="1">
    <location>
        <begin position="26"/>
        <end position="145"/>
    </location>
</feature>
<keyword evidence="2" id="KW-0614">Plasmid</keyword>
<evidence type="ECO:0000313" key="2">
    <source>
        <dbReference type="EMBL" id="ABL01247.1"/>
    </source>
</evidence>